<sequence length="140" mass="16109">MAACGAIFRDYTGGLGGFSCRLNVSSVLHTELLAIIIAIEQAHERGWFHVWVESHSQISIQATKDHSIVPWDIHNRWLNCFWLNMQIIFSHTFREGNSCADKLASHGLSIVNFQWWSSLPHFAYDDFIKDRFGCTRLRIS</sequence>
<dbReference type="GO" id="GO:0003676">
    <property type="term" value="F:nucleic acid binding"/>
    <property type="evidence" value="ECO:0007669"/>
    <property type="project" value="InterPro"/>
</dbReference>
<dbReference type="EMBL" id="LXQA010093925">
    <property type="protein sequence ID" value="MCI14817.1"/>
    <property type="molecule type" value="Genomic_DNA"/>
</dbReference>
<dbReference type="Pfam" id="PF13456">
    <property type="entry name" value="RVT_3"/>
    <property type="match status" value="1"/>
</dbReference>
<reference evidence="2 3" key="1">
    <citation type="journal article" date="2018" name="Front. Plant Sci.">
        <title>Red Clover (Trifolium pratense) and Zigzag Clover (T. medium) - A Picture of Genomic Similarities and Differences.</title>
        <authorList>
            <person name="Dluhosova J."/>
            <person name="Istvanek J."/>
            <person name="Nedelnik J."/>
            <person name="Repkova J."/>
        </authorList>
    </citation>
    <scope>NUCLEOTIDE SEQUENCE [LARGE SCALE GENOMIC DNA]</scope>
    <source>
        <strain evidence="3">cv. 10/8</strain>
        <tissue evidence="2">Leaf</tissue>
    </source>
</reference>
<protein>
    <submittedName>
        <fullName evidence="2">RNA-directed DNA polymerase (Reverse transcriptase)</fullName>
    </submittedName>
</protein>
<dbReference type="InterPro" id="IPR053151">
    <property type="entry name" value="RNase_H-like"/>
</dbReference>
<dbReference type="SUPFAM" id="SSF53098">
    <property type="entry name" value="Ribonuclease H-like"/>
    <property type="match status" value="1"/>
</dbReference>
<dbReference type="InterPro" id="IPR002156">
    <property type="entry name" value="RNaseH_domain"/>
</dbReference>
<evidence type="ECO:0000259" key="1">
    <source>
        <dbReference type="Pfam" id="PF13456"/>
    </source>
</evidence>
<dbReference type="PANTHER" id="PTHR47723">
    <property type="entry name" value="OS05G0353850 PROTEIN"/>
    <property type="match status" value="1"/>
</dbReference>
<name>A0A392PT36_9FABA</name>
<dbReference type="InterPro" id="IPR012337">
    <property type="entry name" value="RNaseH-like_sf"/>
</dbReference>
<dbReference type="GO" id="GO:0004523">
    <property type="term" value="F:RNA-DNA hybrid ribonuclease activity"/>
    <property type="evidence" value="ECO:0007669"/>
    <property type="project" value="InterPro"/>
</dbReference>
<feature type="domain" description="RNase H type-1" evidence="1">
    <location>
        <begin position="2"/>
        <end position="106"/>
    </location>
</feature>
<keyword evidence="3" id="KW-1185">Reference proteome</keyword>
<keyword evidence="2" id="KW-0695">RNA-directed DNA polymerase</keyword>
<comment type="caution">
    <text evidence="2">The sequence shown here is derived from an EMBL/GenBank/DDBJ whole genome shotgun (WGS) entry which is preliminary data.</text>
</comment>
<accession>A0A392PT36</accession>
<dbReference type="InterPro" id="IPR044730">
    <property type="entry name" value="RNase_H-like_dom_plant"/>
</dbReference>
<dbReference type="CDD" id="cd06222">
    <property type="entry name" value="RNase_H_like"/>
    <property type="match status" value="1"/>
</dbReference>
<dbReference type="PANTHER" id="PTHR47723:SF23">
    <property type="entry name" value="REVERSE TRANSCRIPTASE-LIKE PROTEIN"/>
    <property type="match status" value="1"/>
</dbReference>
<evidence type="ECO:0000313" key="2">
    <source>
        <dbReference type="EMBL" id="MCI14817.1"/>
    </source>
</evidence>
<proteinExistence type="predicted"/>
<evidence type="ECO:0000313" key="3">
    <source>
        <dbReference type="Proteomes" id="UP000265520"/>
    </source>
</evidence>
<dbReference type="Gene3D" id="3.30.420.10">
    <property type="entry name" value="Ribonuclease H-like superfamily/Ribonuclease H"/>
    <property type="match status" value="1"/>
</dbReference>
<dbReference type="Proteomes" id="UP000265520">
    <property type="component" value="Unassembled WGS sequence"/>
</dbReference>
<dbReference type="GO" id="GO:0003964">
    <property type="term" value="F:RNA-directed DNA polymerase activity"/>
    <property type="evidence" value="ECO:0007669"/>
    <property type="project" value="UniProtKB-KW"/>
</dbReference>
<dbReference type="InterPro" id="IPR036397">
    <property type="entry name" value="RNaseH_sf"/>
</dbReference>
<keyword evidence="2" id="KW-0548">Nucleotidyltransferase</keyword>
<dbReference type="AlphaFoldDB" id="A0A392PT36"/>
<keyword evidence="2" id="KW-0808">Transferase</keyword>
<organism evidence="2 3">
    <name type="scientific">Trifolium medium</name>
    <dbReference type="NCBI Taxonomy" id="97028"/>
    <lineage>
        <taxon>Eukaryota</taxon>
        <taxon>Viridiplantae</taxon>
        <taxon>Streptophyta</taxon>
        <taxon>Embryophyta</taxon>
        <taxon>Tracheophyta</taxon>
        <taxon>Spermatophyta</taxon>
        <taxon>Magnoliopsida</taxon>
        <taxon>eudicotyledons</taxon>
        <taxon>Gunneridae</taxon>
        <taxon>Pentapetalae</taxon>
        <taxon>rosids</taxon>
        <taxon>fabids</taxon>
        <taxon>Fabales</taxon>
        <taxon>Fabaceae</taxon>
        <taxon>Papilionoideae</taxon>
        <taxon>50 kb inversion clade</taxon>
        <taxon>NPAAA clade</taxon>
        <taxon>Hologalegina</taxon>
        <taxon>IRL clade</taxon>
        <taxon>Trifolieae</taxon>
        <taxon>Trifolium</taxon>
    </lineage>
</organism>